<organism evidence="3 4">
    <name type="scientific">Thermohalobacter berrensis</name>
    <dbReference type="NCBI Taxonomy" id="99594"/>
    <lineage>
        <taxon>Bacteria</taxon>
        <taxon>Bacillati</taxon>
        <taxon>Bacillota</taxon>
        <taxon>Tissierellia</taxon>
        <taxon>Tissierellales</taxon>
        <taxon>Thermohalobacteraceae</taxon>
        <taxon>Thermohalobacter</taxon>
    </lineage>
</organism>
<dbReference type="RefSeq" id="WP_120166431.1">
    <property type="nucleotide sequence ID" value="NZ_MCIB01000001.1"/>
</dbReference>
<dbReference type="Pfam" id="PF01522">
    <property type="entry name" value="Polysacc_deac_1"/>
    <property type="match status" value="1"/>
</dbReference>
<protein>
    <submittedName>
        <fullName evidence="3">Polysaccharide deacetylase</fullName>
    </submittedName>
</protein>
<accession>A0A419TAJ1</accession>
<dbReference type="InterPro" id="IPR050248">
    <property type="entry name" value="Polysacc_deacetylase_ArnD"/>
</dbReference>
<keyword evidence="1" id="KW-1133">Transmembrane helix</keyword>
<comment type="caution">
    <text evidence="3">The sequence shown here is derived from an EMBL/GenBank/DDBJ whole genome shotgun (WGS) entry which is preliminary data.</text>
</comment>
<dbReference type="OrthoDB" id="9806342at2"/>
<evidence type="ECO:0000313" key="4">
    <source>
        <dbReference type="Proteomes" id="UP000284177"/>
    </source>
</evidence>
<feature type="transmembrane region" description="Helical" evidence="1">
    <location>
        <begin position="12"/>
        <end position="31"/>
    </location>
</feature>
<dbReference type="Gene3D" id="3.20.20.370">
    <property type="entry name" value="Glycoside hydrolase/deacetylase"/>
    <property type="match status" value="1"/>
</dbReference>
<dbReference type="Proteomes" id="UP000284177">
    <property type="component" value="Unassembled WGS sequence"/>
</dbReference>
<dbReference type="PROSITE" id="PS51677">
    <property type="entry name" value="NODB"/>
    <property type="match status" value="1"/>
</dbReference>
<dbReference type="InterPro" id="IPR011330">
    <property type="entry name" value="Glyco_hydro/deAcase_b/a-brl"/>
</dbReference>
<sequence length="237" mass="27588">MQIYYIKYKTIYKLLIIVVLVLLILSIALTYKNKAINTFKNDDVYYKGNIDKEVIAFTCNVDWGNEYIKPMLKIFKENSIKITFFVTGRWAEKNEKLIKLIYNEGHEIGNHGYLHRDYSKLSYELNKKEILKTQQIVKDILGVKTKYFAPPAGAYSDKTVRAAKDLNHEVIMWSIDTIDWRKDSTKDKIINRVISKAHNSAIVLMHPKKETVKALPIIINKLKEKGYKVGRVSDIIK</sequence>
<dbReference type="PANTHER" id="PTHR10587:SF80">
    <property type="entry name" value="CHITOOLIGOSACCHARIDE DEACETYLASE"/>
    <property type="match status" value="1"/>
</dbReference>
<evidence type="ECO:0000313" key="3">
    <source>
        <dbReference type="EMBL" id="RKD34485.1"/>
    </source>
</evidence>
<keyword evidence="4" id="KW-1185">Reference proteome</keyword>
<dbReference type="EMBL" id="MCIB01000001">
    <property type="protein sequence ID" value="RKD34485.1"/>
    <property type="molecule type" value="Genomic_DNA"/>
</dbReference>
<dbReference type="CDD" id="cd10950">
    <property type="entry name" value="CE4_BsYlxY_like"/>
    <property type="match status" value="1"/>
</dbReference>
<keyword evidence="1" id="KW-0812">Transmembrane</keyword>
<name>A0A419TAJ1_9FIRM</name>
<evidence type="ECO:0000256" key="1">
    <source>
        <dbReference type="SAM" id="Phobius"/>
    </source>
</evidence>
<evidence type="ECO:0000259" key="2">
    <source>
        <dbReference type="PROSITE" id="PS51677"/>
    </source>
</evidence>
<feature type="domain" description="NodB homology" evidence="2">
    <location>
        <begin position="53"/>
        <end position="230"/>
    </location>
</feature>
<dbReference type="GO" id="GO:0005975">
    <property type="term" value="P:carbohydrate metabolic process"/>
    <property type="evidence" value="ECO:0007669"/>
    <property type="project" value="InterPro"/>
</dbReference>
<proteinExistence type="predicted"/>
<dbReference type="InterPro" id="IPR002509">
    <property type="entry name" value="NODB_dom"/>
</dbReference>
<reference evidence="3 4" key="1">
    <citation type="submission" date="2016-08" db="EMBL/GenBank/DDBJ databases">
        <title>Novel Firmicutes and Novel Genomes.</title>
        <authorList>
            <person name="Poppleton D.I."/>
            <person name="Gribaldo S."/>
        </authorList>
    </citation>
    <scope>NUCLEOTIDE SEQUENCE [LARGE SCALE GENOMIC DNA]</scope>
    <source>
        <strain evidence="3 4">CTT3</strain>
    </source>
</reference>
<dbReference type="PANTHER" id="PTHR10587">
    <property type="entry name" value="GLYCOSYL TRANSFERASE-RELATED"/>
    <property type="match status" value="1"/>
</dbReference>
<keyword evidence="1" id="KW-0472">Membrane</keyword>
<dbReference type="GO" id="GO:0016020">
    <property type="term" value="C:membrane"/>
    <property type="evidence" value="ECO:0007669"/>
    <property type="project" value="TreeGrafter"/>
</dbReference>
<dbReference type="AlphaFoldDB" id="A0A419TAJ1"/>
<dbReference type="GO" id="GO:0016810">
    <property type="term" value="F:hydrolase activity, acting on carbon-nitrogen (but not peptide) bonds"/>
    <property type="evidence" value="ECO:0007669"/>
    <property type="project" value="InterPro"/>
</dbReference>
<gene>
    <name evidence="3" type="ORF">BET03_01240</name>
</gene>
<dbReference type="SUPFAM" id="SSF88713">
    <property type="entry name" value="Glycoside hydrolase/deacetylase"/>
    <property type="match status" value="1"/>
</dbReference>